<dbReference type="RefSeq" id="XP_002430212.1">
    <property type="nucleotide sequence ID" value="XM_002430167.1"/>
</dbReference>
<reference evidence="3" key="3">
    <citation type="submission" date="2020-05" db="UniProtKB">
        <authorList>
            <consortium name="EnsemblMetazoa"/>
        </authorList>
    </citation>
    <scope>IDENTIFICATION</scope>
    <source>
        <strain evidence="3">USDA</strain>
    </source>
</reference>
<dbReference type="KEGG" id="phu:Phum_PHUM467300"/>
<accession>E0VVR8</accession>
<feature type="compositionally biased region" description="Low complexity" evidence="1">
    <location>
        <begin position="145"/>
        <end position="161"/>
    </location>
</feature>
<reference evidence="2" key="2">
    <citation type="submission" date="2007-04" db="EMBL/GenBank/DDBJ databases">
        <title>The genome of the human body louse.</title>
        <authorList>
            <consortium name="The Human Body Louse Genome Consortium"/>
            <person name="Kirkness E."/>
            <person name="Walenz B."/>
            <person name="Hass B."/>
            <person name="Bruggner R."/>
            <person name="Strausberg R."/>
        </authorList>
    </citation>
    <scope>NUCLEOTIDE SEQUENCE</scope>
    <source>
        <strain evidence="2">USDA</strain>
    </source>
</reference>
<dbReference type="EMBL" id="AAZO01005678">
    <property type="status" value="NOT_ANNOTATED_CDS"/>
    <property type="molecule type" value="Genomic_DNA"/>
</dbReference>
<gene>
    <name evidence="3" type="primary">8238712</name>
    <name evidence="2" type="ORF">Phum_PHUM467300</name>
</gene>
<evidence type="ECO:0000313" key="4">
    <source>
        <dbReference type="Proteomes" id="UP000009046"/>
    </source>
</evidence>
<name>E0VVR8_PEDHC</name>
<feature type="region of interest" description="Disordered" evidence="1">
    <location>
        <begin position="1"/>
        <end position="30"/>
    </location>
</feature>
<proteinExistence type="predicted"/>
<dbReference type="EMBL" id="DS235813">
    <property type="protein sequence ID" value="EEB17474.1"/>
    <property type="molecule type" value="Genomic_DNA"/>
</dbReference>
<dbReference type="InParanoid" id="E0VVR8"/>
<dbReference type="CTD" id="8238712"/>
<protein>
    <submittedName>
        <fullName evidence="2 3">Uncharacterized protein</fullName>
    </submittedName>
</protein>
<dbReference type="AlphaFoldDB" id="E0VVR8"/>
<evidence type="ECO:0000256" key="1">
    <source>
        <dbReference type="SAM" id="MobiDB-lite"/>
    </source>
</evidence>
<dbReference type="VEuPathDB" id="VectorBase:PHUM467300"/>
<dbReference type="Proteomes" id="UP000009046">
    <property type="component" value="Unassembled WGS sequence"/>
</dbReference>
<dbReference type="GeneID" id="8238712"/>
<dbReference type="HOGENOM" id="CLU_1596473_0_0_1"/>
<feature type="region of interest" description="Disordered" evidence="1">
    <location>
        <begin position="145"/>
        <end position="167"/>
    </location>
</feature>
<keyword evidence="4" id="KW-1185">Reference proteome</keyword>
<sequence>MNQNEIFSSDFENSSGIINRNSPTSPQPSTDIYERLNSLLDSDKDQNSPQDCDSVTSMSDLWASNYSRRFLSNNSSFLQYPIEFARRSEDDIPSLRNFHRSFETTGYHSMPNSPMVPRRQDSLTKYGGCFSPIDNSFWTTRNVSLSPSESQTSSSCVTDSTLSDLMV</sequence>
<evidence type="ECO:0000313" key="2">
    <source>
        <dbReference type="EMBL" id="EEB17474.1"/>
    </source>
</evidence>
<organism>
    <name type="scientific">Pediculus humanus subsp. corporis</name>
    <name type="common">Body louse</name>
    <dbReference type="NCBI Taxonomy" id="121224"/>
    <lineage>
        <taxon>Eukaryota</taxon>
        <taxon>Metazoa</taxon>
        <taxon>Ecdysozoa</taxon>
        <taxon>Arthropoda</taxon>
        <taxon>Hexapoda</taxon>
        <taxon>Insecta</taxon>
        <taxon>Pterygota</taxon>
        <taxon>Neoptera</taxon>
        <taxon>Paraneoptera</taxon>
        <taxon>Psocodea</taxon>
        <taxon>Troctomorpha</taxon>
        <taxon>Phthiraptera</taxon>
        <taxon>Anoplura</taxon>
        <taxon>Pediculidae</taxon>
        <taxon>Pediculus</taxon>
    </lineage>
</organism>
<reference evidence="2" key="1">
    <citation type="submission" date="2007-04" db="EMBL/GenBank/DDBJ databases">
        <title>Annotation of Pediculus humanus corporis strain USDA.</title>
        <authorList>
            <person name="Kirkness E."/>
            <person name="Hannick L."/>
            <person name="Hass B."/>
            <person name="Bruggner R."/>
            <person name="Lawson D."/>
            <person name="Bidwell S."/>
            <person name="Joardar V."/>
            <person name="Caler E."/>
            <person name="Walenz B."/>
            <person name="Inman J."/>
            <person name="Schobel S."/>
            <person name="Galinsky K."/>
            <person name="Amedeo P."/>
            <person name="Strausberg R."/>
        </authorList>
    </citation>
    <scope>NUCLEOTIDE SEQUENCE</scope>
    <source>
        <strain evidence="2">USDA</strain>
    </source>
</reference>
<evidence type="ECO:0000313" key="3">
    <source>
        <dbReference type="EnsemblMetazoa" id="PHUM467300-PA"/>
    </source>
</evidence>
<dbReference type="EnsemblMetazoa" id="PHUM467300-RA">
    <property type="protein sequence ID" value="PHUM467300-PA"/>
    <property type="gene ID" value="PHUM467300"/>
</dbReference>